<dbReference type="Proteomes" id="UP001596183">
    <property type="component" value="Unassembled WGS sequence"/>
</dbReference>
<dbReference type="InterPro" id="IPR003615">
    <property type="entry name" value="HNH_nuc"/>
</dbReference>
<dbReference type="EMBL" id="JBHSPC010000166">
    <property type="protein sequence ID" value="MFC5675550.1"/>
    <property type="molecule type" value="Genomic_DNA"/>
</dbReference>
<evidence type="ECO:0000259" key="1">
    <source>
        <dbReference type="Pfam" id="PF01844"/>
    </source>
</evidence>
<organism evidence="2 3">
    <name type="scientific">Streptomyces incanus</name>
    <dbReference type="NCBI Taxonomy" id="887453"/>
    <lineage>
        <taxon>Bacteria</taxon>
        <taxon>Bacillati</taxon>
        <taxon>Actinomycetota</taxon>
        <taxon>Actinomycetes</taxon>
        <taxon>Kitasatosporales</taxon>
        <taxon>Streptomycetaceae</taxon>
        <taxon>Streptomyces</taxon>
    </lineage>
</organism>
<keyword evidence="2" id="KW-0540">Nuclease</keyword>
<keyword evidence="2" id="KW-0255">Endonuclease</keyword>
<evidence type="ECO:0000313" key="3">
    <source>
        <dbReference type="Proteomes" id="UP001596183"/>
    </source>
</evidence>
<name>A0ABW0Y4N8_9ACTN</name>
<gene>
    <name evidence="2" type="ORF">ACFP2V_37510</name>
</gene>
<proteinExistence type="predicted"/>
<dbReference type="InterPro" id="IPR002711">
    <property type="entry name" value="HNH"/>
</dbReference>
<feature type="domain" description="HNH" evidence="1">
    <location>
        <begin position="162"/>
        <end position="204"/>
    </location>
</feature>
<evidence type="ECO:0000313" key="2">
    <source>
        <dbReference type="EMBL" id="MFC5675550.1"/>
    </source>
</evidence>
<sequence length="222" mass="25108">MSSGVRYTRDRLAEAAAQYSNLDEVIAFFGTQPYGHLRKHLTRRFAHFGIDISHFRPSVRIFQPTAEELRTAVAESVSIAAALRRLGRPDSGTQRTLLRQWVTEENISMAHFLGQAHQRGKLSTVNPLRRPDDILVKHAGKRRTKTALLRRALCEVGVPNECAECGTGPDWLGKPMTLEIDHIDGDWSDDRRENLRLLCPNCHASTDTWCRGGRDRQVAVDR</sequence>
<keyword evidence="3" id="KW-1185">Reference proteome</keyword>
<comment type="caution">
    <text evidence="2">The sequence shown here is derived from an EMBL/GenBank/DDBJ whole genome shotgun (WGS) entry which is preliminary data.</text>
</comment>
<protein>
    <submittedName>
        <fullName evidence="2">HNH endonuclease</fullName>
    </submittedName>
</protein>
<dbReference type="GO" id="GO:0004519">
    <property type="term" value="F:endonuclease activity"/>
    <property type="evidence" value="ECO:0007669"/>
    <property type="project" value="UniProtKB-KW"/>
</dbReference>
<dbReference type="CDD" id="cd00085">
    <property type="entry name" value="HNHc"/>
    <property type="match status" value="1"/>
</dbReference>
<accession>A0ABW0Y4N8</accession>
<dbReference type="RefSeq" id="WP_381220838.1">
    <property type="nucleotide sequence ID" value="NZ_JBHSPC010000166.1"/>
</dbReference>
<dbReference type="Pfam" id="PF01844">
    <property type="entry name" value="HNH"/>
    <property type="match status" value="1"/>
</dbReference>
<keyword evidence="2" id="KW-0378">Hydrolase</keyword>
<reference evidence="3" key="1">
    <citation type="journal article" date="2019" name="Int. J. Syst. Evol. Microbiol.">
        <title>The Global Catalogue of Microorganisms (GCM) 10K type strain sequencing project: providing services to taxonomists for standard genome sequencing and annotation.</title>
        <authorList>
            <consortium name="The Broad Institute Genomics Platform"/>
            <consortium name="The Broad Institute Genome Sequencing Center for Infectious Disease"/>
            <person name="Wu L."/>
            <person name="Ma J."/>
        </authorList>
    </citation>
    <scope>NUCLEOTIDE SEQUENCE [LARGE SCALE GENOMIC DNA]</scope>
    <source>
        <strain evidence="3">JCM 13852</strain>
    </source>
</reference>